<sequence length="36" mass="3886">MTAKSLRPASMQTFDSSLYLSIGIAVPIFSNPSTPR</sequence>
<keyword evidence="2" id="KW-1185">Reference proteome</keyword>
<dbReference type="Proteomes" id="UP001058039">
    <property type="component" value="Segment"/>
</dbReference>
<reference evidence="1" key="1">
    <citation type="journal article" date="2022" name="Pharmaceutics">
        <title>Isolation and Molecular Characterization of a Novel Lytic Bacteriophage That Inactivates MDR Klebsiella pneumoniae Strains.</title>
        <authorList>
            <person name="Balcao V.M."/>
            <person name="Moreli F.C."/>
            <person name="Silva E.C."/>
            <person name="Belline B.G."/>
            <person name="Martins L.F."/>
            <person name="Rossi F.P.N."/>
            <person name="Pereira C."/>
            <person name="Vila M.M.D.C."/>
            <person name="da Silva A.M."/>
        </authorList>
    </citation>
    <scope>NUCLEOTIDE SEQUENCE</scope>
</reference>
<evidence type="ECO:0000313" key="2">
    <source>
        <dbReference type="Proteomes" id="UP001058039"/>
    </source>
</evidence>
<proteinExistence type="predicted"/>
<name>A0A9E7SVY3_9CAUD</name>
<protein>
    <submittedName>
        <fullName evidence="1">Uncharacterized protein</fullName>
    </submittedName>
</protein>
<dbReference type="EMBL" id="ON637170">
    <property type="protein sequence ID" value="UTN90321.1"/>
    <property type="molecule type" value="Genomic_DNA"/>
</dbReference>
<organism evidence="1 2">
    <name type="scientific">Klebsiella phage vB_KpnS_Uniso31</name>
    <dbReference type="NCBI Taxonomy" id="2951200"/>
    <lineage>
        <taxon>Viruses</taxon>
        <taxon>Duplodnaviria</taxon>
        <taxon>Heunggongvirae</taxon>
        <taxon>Uroviricota</taxon>
        <taxon>Caudoviricetes</taxon>
        <taxon>Demerecviridae</taxon>
        <taxon>Sugarlandvirus</taxon>
        <taxon>Sugarlandvirus Uniso31</taxon>
    </lineage>
</organism>
<evidence type="ECO:0000313" key="1">
    <source>
        <dbReference type="EMBL" id="UTN90321.1"/>
    </source>
</evidence>
<accession>A0A9E7SVY3</accession>